<dbReference type="GO" id="GO:0009103">
    <property type="term" value="P:lipopolysaccharide biosynthetic process"/>
    <property type="evidence" value="ECO:0007669"/>
    <property type="project" value="TreeGrafter"/>
</dbReference>
<dbReference type="GO" id="GO:0016747">
    <property type="term" value="F:acyltransferase activity, transferring groups other than amino-acyl groups"/>
    <property type="evidence" value="ECO:0007669"/>
    <property type="project" value="InterPro"/>
</dbReference>
<feature type="transmembrane region" description="Helical" evidence="1">
    <location>
        <begin position="267"/>
        <end position="287"/>
    </location>
</feature>
<dbReference type="Proteomes" id="UP000306602">
    <property type="component" value="Unassembled WGS sequence"/>
</dbReference>
<dbReference type="RefSeq" id="WP_136462153.1">
    <property type="nucleotide sequence ID" value="NZ_SRKY01000002.1"/>
</dbReference>
<dbReference type="Pfam" id="PF01757">
    <property type="entry name" value="Acyl_transf_3"/>
    <property type="match status" value="1"/>
</dbReference>
<feature type="transmembrane region" description="Helical" evidence="1">
    <location>
        <begin position="214"/>
        <end position="231"/>
    </location>
</feature>
<evidence type="ECO:0000313" key="5">
    <source>
        <dbReference type="Proteomes" id="UP000306602"/>
    </source>
</evidence>
<keyword evidence="1" id="KW-0472">Membrane</keyword>
<comment type="caution">
    <text evidence="4">The sequence shown here is derived from an EMBL/GenBank/DDBJ whole genome shotgun (WGS) entry which is preliminary data.</text>
</comment>
<keyword evidence="5" id="KW-1185">Reference proteome</keyword>
<sequence>METLGPADGAAPDAISFITRHNKTDGQTRSACMRGRNDGIDNQSFFGFEQLKYRPDIDGLRSVAVIPVVLYHAGMPGFTGGFVGVDVFFVISGFLITTIVANEIAAGKFSLASFYERRARRILPALLVMVLAAFAVGFFVLLPGELRDLGKSAIATGVFLSNVFFLRAFDYFSPTAEFAPLLHTWSLAVEEQFYLFFPPLLMFFAWMGWRRTVWIVLGLSVISCIAAVALLPLKPDWVFYLIPFRTWELGAGAILALGMYGPPKRRAVRECLALLAIIGIVIPVFAYDSNTAFPALTALPPVLGATILIWVGANGGGSLVNTLLSRRALVWVGLISYSLYLWHWPILSYIRILLGSTDIPWDFATLAVVASVAMAWLSFRFVERPFRAHSGGFGPRFIFVSSACSLAVVLGIGAVLYFGKGLPARMSSDVVTIAAFATDQNERRSECFNRLASDSLCAIGAASDVEEDADFLFWGDSHADAMMVGMDEAGRLSNERGLFAGHSGCPPILSIQRTSGGSQCTAFNESVMTWLEGRTDIPVVILGARWTISAEGTRYRGEAGKDVALEWIGASSAAPVPSENATLVQAGLQETVRRILATGRHVVLLGPIPEIGHDVPTSIARNKLLGWTPIPAVSTSAYQGRTERTEQILNSVADESEDVRYLPLSGVFCDADFCRSTDRGGVPLYYDDDHINQTTSLNLLPPLLIEIWQ</sequence>
<feature type="transmembrane region" description="Helical" evidence="1">
    <location>
        <begin position="122"/>
        <end position="142"/>
    </location>
</feature>
<name>A0A4S4NB10_9RHOB</name>
<dbReference type="PANTHER" id="PTHR23028">
    <property type="entry name" value="ACETYLTRANSFERASE"/>
    <property type="match status" value="1"/>
</dbReference>
<dbReference type="InterPro" id="IPR002656">
    <property type="entry name" value="Acyl_transf_3_dom"/>
</dbReference>
<feature type="transmembrane region" description="Helical" evidence="1">
    <location>
        <begin position="293"/>
        <end position="316"/>
    </location>
</feature>
<evidence type="ECO:0000256" key="1">
    <source>
        <dbReference type="SAM" id="Phobius"/>
    </source>
</evidence>
<feature type="domain" description="Acyltransferase 3" evidence="2">
    <location>
        <begin position="56"/>
        <end position="378"/>
    </location>
</feature>
<feature type="domain" description="SGNH" evidence="3">
    <location>
        <begin position="451"/>
        <end position="699"/>
    </location>
</feature>
<dbReference type="InterPro" id="IPR043968">
    <property type="entry name" value="SGNH"/>
</dbReference>
<keyword evidence="4" id="KW-0808">Transferase</keyword>
<dbReference type="AlphaFoldDB" id="A0A4S4NB10"/>
<feature type="transmembrane region" description="Helical" evidence="1">
    <location>
        <begin position="328"/>
        <end position="347"/>
    </location>
</feature>
<keyword evidence="1" id="KW-0812">Transmembrane</keyword>
<feature type="transmembrane region" description="Helical" evidence="1">
    <location>
        <begin position="237"/>
        <end position="260"/>
    </location>
</feature>
<dbReference type="GO" id="GO:0016020">
    <property type="term" value="C:membrane"/>
    <property type="evidence" value="ECO:0007669"/>
    <property type="project" value="TreeGrafter"/>
</dbReference>
<feature type="transmembrane region" description="Helical" evidence="1">
    <location>
        <begin position="78"/>
        <end position="101"/>
    </location>
</feature>
<dbReference type="OrthoDB" id="9796461at2"/>
<organism evidence="4 5">
    <name type="scientific">Aliishimia ponticola</name>
    <dbReference type="NCBI Taxonomy" id="2499833"/>
    <lineage>
        <taxon>Bacteria</taxon>
        <taxon>Pseudomonadati</taxon>
        <taxon>Pseudomonadota</taxon>
        <taxon>Alphaproteobacteria</taxon>
        <taxon>Rhodobacterales</taxon>
        <taxon>Paracoccaceae</taxon>
        <taxon>Aliishimia</taxon>
    </lineage>
</organism>
<keyword evidence="4" id="KW-0012">Acyltransferase</keyword>
<dbReference type="Pfam" id="PF19040">
    <property type="entry name" value="SGNH"/>
    <property type="match status" value="1"/>
</dbReference>
<evidence type="ECO:0000259" key="2">
    <source>
        <dbReference type="Pfam" id="PF01757"/>
    </source>
</evidence>
<evidence type="ECO:0000313" key="4">
    <source>
        <dbReference type="EMBL" id="THH36566.1"/>
    </source>
</evidence>
<feature type="transmembrane region" description="Helical" evidence="1">
    <location>
        <begin position="359"/>
        <end position="377"/>
    </location>
</feature>
<feature type="transmembrane region" description="Helical" evidence="1">
    <location>
        <begin position="397"/>
        <end position="418"/>
    </location>
</feature>
<dbReference type="PANTHER" id="PTHR23028:SF53">
    <property type="entry name" value="ACYL_TRANSF_3 DOMAIN-CONTAINING PROTEIN"/>
    <property type="match status" value="1"/>
</dbReference>
<evidence type="ECO:0000259" key="3">
    <source>
        <dbReference type="Pfam" id="PF19040"/>
    </source>
</evidence>
<dbReference type="InterPro" id="IPR050879">
    <property type="entry name" value="Acyltransferase_3"/>
</dbReference>
<feature type="transmembrane region" description="Helical" evidence="1">
    <location>
        <begin position="192"/>
        <end position="209"/>
    </location>
</feature>
<protein>
    <submittedName>
        <fullName evidence="4">Acyltransferase</fullName>
    </submittedName>
</protein>
<dbReference type="EMBL" id="SRKY01000002">
    <property type="protein sequence ID" value="THH36566.1"/>
    <property type="molecule type" value="Genomic_DNA"/>
</dbReference>
<keyword evidence="1" id="KW-1133">Transmembrane helix</keyword>
<accession>A0A4S4NB10</accession>
<reference evidence="4 5" key="1">
    <citation type="submission" date="2019-04" db="EMBL/GenBank/DDBJ databases">
        <title>Shimia ponticola sp. nov., isolated from seawater.</title>
        <authorList>
            <person name="Kim Y.-O."/>
            <person name="Yoon J.-H."/>
        </authorList>
    </citation>
    <scope>NUCLEOTIDE SEQUENCE [LARGE SCALE GENOMIC DNA]</scope>
    <source>
        <strain evidence="4 5">MYP11</strain>
    </source>
</reference>
<gene>
    <name evidence="4" type="ORF">E4Z66_06330</name>
</gene>
<proteinExistence type="predicted"/>